<dbReference type="EMBL" id="QWIR01000013">
    <property type="protein sequence ID" value="RMY94445.1"/>
    <property type="molecule type" value="Genomic_DNA"/>
</dbReference>
<proteinExistence type="predicted"/>
<accession>A0A3M7FZZ8</accession>
<dbReference type="Proteomes" id="UP000268823">
    <property type="component" value="Unassembled WGS sequence"/>
</dbReference>
<dbReference type="InterPro" id="IPR038883">
    <property type="entry name" value="AN11006-like"/>
</dbReference>
<reference evidence="1 2" key="1">
    <citation type="journal article" date="2018" name="BMC Genomics">
        <title>Genomic evidence for intraspecific hybridization in a clonal and extremely halotolerant yeast.</title>
        <authorList>
            <person name="Gostincar C."/>
            <person name="Stajich J.E."/>
            <person name="Zupancic J."/>
            <person name="Zalar P."/>
            <person name="Gunde-Cimerman N."/>
        </authorList>
    </citation>
    <scope>NUCLEOTIDE SEQUENCE [LARGE SCALE GENOMIC DNA]</scope>
    <source>
        <strain evidence="1 2">EXF-2788</strain>
    </source>
</reference>
<organism evidence="1 2">
    <name type="scientific">Hortaea werneckii</name>
    <name type="common">Black yeast</name>
    <name type="synonym">Cladosporium werneckii</name>
    <dbReference type="NCBI Taxonomy" id="91943"/>
    <lineage>
        <taxon>Eukaryota</taxon>
        <taxon>Fungi</taxon>
        <taxon>Dikarya</taxon>
        <taxon>Ascomycota</taxon>
        <taxon>Pezizomycotina</taxon>
        <taxon>Dothideomycetes</taxon>
        <taxon>Dothideomycetidae</taxon>
        <taxon>Mycosphaerellales</taxon>
        <taxon>Teratosphaeriaceae</taxon>
        <taxon>Hortaea</taxon>
    </lineage>
</organism>
<sequence>MGSATLWGPGDINASTKDLMARLCDVAREPRMSGFAAGSMTAIQGTQDSRLLSLSPELRNTIYEEVLVDTNDIDIPMDGKFSRPPLLKVCRQVAEEASTIFYGLNRFKSTNNRLGGLPLWFARLPLKLRHSINVIDLCYETETEMNNPTHERQTETAPGYGLSEQKLRDYAEERMQSANDKFLNVALQMALLGLDLNAFRLSPWRPISDSAYDTPQTDFAVLIRKARERIVSTRERMWIRAAKSNILIYCDEGDSRRFQQHRGDGKWLRKVGADNKAKDIMASLPEIISIIQG</sequence>
<dbReference type="AlphaFoldDB" id="A0A3M7FZZ8"/>
<name>A0A3M7FZZ8_HORWE</name>
<dbReference type="PANTHER" id="PTHR42085:SF1">
    <property type="entry name" value="F-BOX DOMAIN-CONTAINING PROTEIN"/>
    <property type="match status" value="1"/>
</dbReference>
<evidence type="ECO:0000313" key="1">
    <source>
        <dbReference type="EMBL" id="RMY94445.1"/>
    </source>
</evidence>
<comment type="caution">
    <text evidence="1">The sequence shown here is derived from an EMBL/GenBank/DDBJ whole genome shotgun (WGS) entry which is preliminary data.</text>
</comment>
<evidence type="ECO:0000313" key="2">
    <source>
        <dbReference type="Proteomes" id="UP000268823"/>
    </source>
</evidence>
<dbReference type="OrthoDB" id="62952at2759"/>
<protein>
    <submittedName>
        <fullName evidence="1">Uncharacterized protein</fullName>
    </submittedName>
</protein>
<gene>
    <name evidence="1" type="ORF">D0861_01329</name>
</gene>
<dbReference type="PANTHER" id="PTHR42085">
    <property type="entry name" value="F-BOX DOMAIN-CONTAINING PROTEIN"/>
    <property type="match status" value="1"/>
</dbReference>